<dbReference type="SUPFAM" id="SSF46689">
    <property type="entry name" value="Homeodomain-like"/>
    <property type="match status" value="2"/>
</dbReference>
<evidence type="ECO:0000256" key="3">
    <source>
        <dbReference type="ARBA" id="ARBA00023163"/>
    </source>
</evidence>
<evidence type="ECO:0000259" key="4">
    <source>
        <dbReference type="PROSITE" id="PS01124"/>
    </source>
</evidence>
<dbReference type="GO" id="GO:0003700">
    <property type="term" value="F:DNA-binding transcription factor activity"/>
    <property type="evidence" value="ECO:0007669"/>
    <property type="project" value="InterPro"/>
</dbReference>
<keyword evidence="2" id="KW-0238">DNA-binding</keyword>
<dbReference type="AlphaFoldDB" id="G3AA42"/>
<evidence type="ECO:0000256" key="1">
    <source>
        <dbReference type="ARBA" id="ARBA00023015"/>
    </source>
</evidence>
<reference evidence="5" key="2">
    <citation type="submission" date="2011-04" db="EMBL/GenBank/DDBJ databases">
        <authorList>
            <person name="Genoscope - CEA"/>
        </authorList>
    </citation>
    <scope>NUCLEOTIDE SEQUENCE</scope>
    <source>
        <strain evidence="5">R24</strain>
    </source>
</reference>
<dbReference type="PROSITE" id="PS01124">
    <property type="entry name" value="HTH_ARAC_FAMILY_2"/>
    <property type="match status" value="1"/>
</dbReference>
<dbReference type="InterPro" id="IPR050204">
    <property type="entry name" value="AraC_XylS_family_regulators"/>
</dbReference>
<gene>
    <name evidence="5" type="ORF">RALSY_mp10718</name>
</gene>
<dbReference type="Pfam" id="PF12833">
    <property type="entry name" value="HTH_18"/>
    <property type="match status" value="1"/>
</dbReference>
<evidence type="ECO:0000256" key="2">
    <source>
        <dbReference type="ARBA" id="ARBA00023125"/>
    </source>
</evidence>
<accession>G3AA42</accession>
<dbReference type="InterPro" id="IPR009057">
    <property type="entry name" value="Homeodomain-like_sf"/>
</dbReference>
<dbReference type="Gene3D" id="1.10.10.60">
    <property type="entry name" value="Homeodomain-like"/>
    <property type="match status" value="2"/>
</dbReference>
<keyword evidence="1" id="KW-0805">Transcription regulation</keyword>
<feature type="domain" description="HTH araC/xylS-type" evidence="4">
    <location>
        <begin position="202"/>
        <end position="302"/>
    </location>
</feature>
<organism evidence="5">
    <name type="scientific">Ralstonia syzygii R24</name>
    <dbReference type="NCBI Taxonomy" id="907261"/>
    <lineage>
        <taxon>Bacteria</taxon>
        <taxon>Pseudomonadati</taxon>
        <taxon>Pseudomonadota</taxon>
        <taxon>Betaproteobacteria</taxon>
        <taxon>Burkholderiales</taxon>
        <taxon>Burkholderiaceae</taxon>
        <taxon>Ralstonia</taxon>
        <taxon>Ralstonia solanacearum species complex</taxon>
    </lineage>
</organism>
<dbReference type="GO" id="GO:0043565">
    <property type="term" value="F:sequence-specific DNA binding"/>
    <property type="evidence" value="ECO:0007669"/>
    <property type="project" value="InterPro"/>
</dbReference>
<dbReference type="InterPro" id="IPR018060">
    <property type="entry name" value="HTH_AraC"/>
</dbReference>
<protein>
    <submittedName>
        <fullName evidence="5">Putative transcriptional regulator, AraC family</fullName>
    </submittedName>
</protein>
<dbReference type="EMBL" id="FR854090">
    <property type="protein sequence ID" value="CCA88176.1"/>
    <property type="molecule type" value="Genomic_DNA"/>
</dbReference>
<dbReference type="PRINTS" id="PR00032">
    <property type="entry name" value="HTHARAC"/>
</dbReference>
<sequence>MKEGHVVSQTAMKFACTITPNGSQVSWQPPANWKRRFISPLRSPVTIDHYVAGDSEILDQEATETMFAMCLRMPTTLELRTDANGWAPKRLRTPLMYVPAGFYSSSRWSEEMEWIGIHFDASWLARSSLQMNEQRLVSAMPRFDLSDDLLVQIVRSIQEDALAGMPLGPMYSEALGAAALRRVAYLESRPRAKEYAHAPMMRKAVEYIQDNFRDGLTLLMVANAVDYPGDLYSFIRSFKKANGLTPHQYIIENRLQAARILITSGQCDITEAALTCGFSTVSHFSATFRKRWGMSPSEVKPSSALTTRAEAIESIGR</sequence>
<dbReference type="RefSeq" id="WP_231649575.1">
    <property type="nucleotide sequence ID" value="NZ_CP115945.1"/>
</dbReference>
<dbReference type="InterPro" id="IPR020449">
    <property type="entry name" value="Tscrpt_reg_AraC-type_HTH"/>
</dbReference>
<dbReference type="SMART" id="SM00342">
    <property type="entry name" value="HTH_ARAC"/>
    <property type="match status" value="1"/>
</dbReference>
<dbReference type="InterPro" id="IPR018062">
    <property type="entry name" value="HTH_AraC-typ_CS"/>
</dbReference>
<proteinExistence type="predicted"/>
<dbReference type="PANTHER" id="PTHR46796">
    <property type="entry name" value="HTH-TYPE TRANSCRIPTIONAL ACTIVATOR RHAS-RELATED"/>
    <property type="match status" value="1"/>
</dbReference>
<reference evidence="5" key="1">
    <citation type="journal article" date="2011" name="PLoS ONE">
        <title>Ralstonia syzygii, the Blood Disease Bacterium and some Asian R. solanacearum strains form a single genomic species despite divergent lifestyles.</title>
        <authorList>
            <person name="Remenant B."/>
            <person name="de Cambiaire J.C."/>
            <person name="Cellier G."/>
            <person name="Jacobs J.M."/>
            <person name="Mangenot S."/>
            <person name="Barbe V."/>
            <person name="Lajus A."/>
            <person name="Vallenet D."/>
            <person name="Medigue C."/>
            <person name="Fegan M."/>
            <person name="Allen C."/>
            <person name="Prior P."/>
        </authorList>
    </citation>
    <scope>NUCLEOTIDE SEQUENCE</scope>
    <source>
        <strain evidence="5">R24</strain>
    </source>
</reference>
<evidence type="ECO:0000313" key="5">
    <source>
        <dbReference type="EMBL" id="CCA88176.1"/>
    </source>
</evidence>
<dbReference type="PROSITE" id="PS00041">
    <property type="entry name" value="HTH_ARAC_FAMILY_1"/>
    <property type="match status" value="1"/>
</dbReference>
<keyword evidence="3" id="KW-0804">Transcription</keyword>
<name>G3AA42_9RALS</name>